<gene>
    <name evidence="3" type="primary">dacB</name>
    <name evidence="3" type="ORF">L1I30_11600</name>
</gene>
<keyword evidence="2 3" id="KW-0378">Hydrolase</keyword>
<evidence type="ECO:0000256" key="1">
    <source>
        <dbReference type="ARBA" id="ARBA00006096"/>
    </source>
</evidence>
<comment type="similarity">
    <text evidence="1">Belongs to the peptidase S13 family.</text>
</comment>
<protein>
    <submittedName>
        <fullName evidence="3">D-alanyl-D-alanine carboxypeptidase/D-alanyl-D-alanine-endopeptidase</fullName>
        <ecNumber evidence="3">3.4.16.4</ecNumber>
    </submittedName>
</protein>
<sequence length="442" mass="50842">MKNIRSLLSRHIQPLSLIISLFILASCSSTKRFNRTLESDFRHSDTFNQSFSGFALMDPDNNKMLYEYNSQKYFTPASNVKLLTFYAGLKVLGDSLPALKYIVQNDSLIFRGTGDPSFLYTDAPESKVYDFLKNRTEELYYQPSAFTEESFGPGWSWDDYNYYYSVERAAFPIYGNYVEFKWNSGQEKPSTYIKQFNDSLLLSKNITEIKRDLDKNTFRYHPSQSGKKTSQIVPFKYTPELFTKLLSDTLQKPVKLVNSELRTTGTEKTLYSLPADSLYKTMLRNSDNFIAEQLLLMVANKVSDTLKTDNAIKYIKTNYLNDLPDEPIWVDGSGLSRYNLVTPRSMVGLLKKISEEIPQDKLFDYLPSGGETGTLKNWYKADVPYIFAKTGTLSNNHNLSGYIKTKSGKILLFSFMNNNYTVSSSVIKTEMQRILRSIYLNY</sequence>
<dbReference type="NCBIfam" id="TIGR00666">
    <property type="entry name" value="PBP4"/>
    <property type="match status" value="1"/>
</dbReference>
<reference evidence="3" key="1">
    <citation type="submission" date="2022-01" db="EMBL/GenBank/DDBJ databases">
        <title>Gillisia lutea sp. nov., isolated from marine plastic residues from the Malvarosa beach (Valencia, Spain).</title>
        <authorList>
            <person name="Vidal-Verdu A."/>
            <person name="Molina-Menor E."/>
            <person name="Satari L."/>
            <person name="Pascual J."/>
            <person name="Pereto J."/>
            <person name="Porcar M."/>
        </authorList>
    </citation>
    <scope>NUCLEOTIDE SEQUENCE</scope>
    <source>
        <strain evidence="3">M10.2A</strain>
    </source>
</reference>
<dbReference type="EMBL" id="JAKGTH010000010">
    <property type="protein sequence ID" value="MCF4102315.1"/>
    <property type="molecule type" value="Genomic_DNA"/>
</dbReference>
<dbReference type="PROSITE" id="PS51257">
    <property type="entry name" value="PROKAR_LIPOPROTEIN"/>
    <property type="match status" value="1"/>
</dbReference>
<dbReference type="PANTHER" id="PTHR30023:SF0">
    <property type="entry name" value="PENICILLIN-SENSITIVE CARBOXYPEPTIDASE A"/>
    <property type="match status" value="1"/>
</dbReference>
<accession>A0ABS9EKI2</accession>
<evidence type="ECO:0000313" key="3">
    <source>
        <dbReference type="EMBL" id="MCF4102315.1"/>
    </source>
</evidence>
<keyword evidence="3" id="KW-0121">Carboxypeptidase</keyword>
<dbReference type="InterPro" id="IPR012338">
    <property type="entry name" value="Beta-lactam/transpept-like"/>
</dbReference>
<keyword evidence="4" id="KW-1185">Reference proteome</keyword>
<proteinExistence type="inferred from homology"/>
<keyword evidence="3" id="KW-0645">Protease</keyword>
<dbReference type="GO" id="GO:0009002">
    <property type="term" value="F:serine-type D-Ala-D-Ala carboxypeptidase activity"/>
    <property type="evidence" value="ECO:0007669"/>
    <property type="project" value="UniProtKB-EC"/>
</dbReference>
<evidence type="ECO:0000256" key="2">
    <source>
        <dbReference type="ARBA" id="ARBA00022801"/>
    </source>
</evidence>
<dbReference type="Pfam" id="PF02113">
    <property type="entry name" value="Peptidase_S13"/>
    <property type="match status" value="1"/>
</dbReference>
<dbReference type="Proteomes" id="UP001179363">
    <property type="component" value="Unassembled WGS sequence"/>
</dbReference>
<dbReference type="PRINTS" id="PR00922">
    <property type="entry name" value="DADACBPTASE3"/>
</dbReference>
<dbReference type="Gene3D" id="3.40.710.10">
    <property type="entry name" value="DD-peptidase/beta-lactamase superfamily"/>
    <property type="match status" value="2"/>
</dbReference>
<dbReference type="PANTHER" id="PTHR30023">
    <property type="entry name" value="D-ALANYL-D-ALANINE CARBOXYPEPTIDASE"/>
    <property type="match status" value="1"/>
</dbReference>
<comment type="caution">
    <text evidence="3">The sequence shown here is derived from an EMBL/GenBank/DDBJ whole genome shotgun (WGS) entry which is preliminary data.</text>
</comment>
<organism evidence="3 4">
    <name type="scientific">Gillisia lutea</name>
    <dbReference type="NCBI Taxonomy" id="2909668"/>
    <lineage>
        <taxon>Bacteria</taxon>
        <taxon>Pseudomonadati</taxon>
        <taxon>Bacteroidota</taxon>
        <taxon>Flavobacteriia</taxon>
        <taxon>Flavobacteriales</taxon>
        <taxon>Flavobacteriaceae</taxon>
        <taxon>Gillisia</taxon>
    </lineage>
</organism>
<dbReference type="RefSeq" id="WP_236134460.1">
    <property type="nucleotide sequence ID" value="NZ_JAKGTH010000010.1"/>
</dbReference>
<evidence type="ECO:0000313" key="4">
    <source>
        <dbReference type="Proteomes" id="UP001179363"/>
    </source>
</evidence>
<dbReference type="SUPFAM" id="SSF56601">
    <property type="entry name" value="beta-lactamase/transpeptidase-like"/>
    <property type="match status" value="1"/>
</dbReference>
<name>A0ABS9EKI2_9FLAO</name>
<dbReference type="InterPro" id="IPR000667">
    <property type="entry name" value="Peptidase_S13"/>
</dbReference>
<dbReference type="EC" id="3.4.16.4" evidence="3"/>